<evidence type="ECO:0000256" key="1">
    <source>
        <dbReference type="ARBA" id="ARBA00004167"/>
    </source>
</evidence>
<dbReference type="Proteomes" id="UP000075714">
    <property type="component" value="Unassembled WGS sequence"/>
</dbReference>
<evidence type="ECO:0000256" key="6">
    <source>
        <dbReference type="ARBA" id="ARBA00023180"/>
    </source>
</evidence>
<comment type="subcellular location">
    <subcellularLocation>
        <location evidence="1">Membrane</location>
        <topology evidence="1">Single-pass membrane protein</topology>
    </subcellularLocation>
</comment>
<keyword evidence="5" id="KW-0472">Membrane</keyword>
<evidence type="ECO:0000256" key="7">
    <source>
        <dbReference type="SAM" id="MobiDB-lite"/>
    </source>
</evidence>
<organism evidence="9 10">
    <name type="scientific">Gonium pectorale</name>
    <name type="common">Green alga</name>
    <dbReference type="NCBI Taxonomy" id="33097"/>
    <lineage>
        <taxon>Eukaryota</taxon>
        <taxon>Viridiplantae</taxon>
        <taxon>Chlorophyta</taxon>
        <taxon>core chlorophytes</taxon>
        <taxon>Chlorophyceae</taxon>
        <taxon>CS clade</taxon>
        <taxon>Chlamydomonadales</taxon>
        <taxon>Volvocaceae</taxon>
        <taxon>Gonium</taxon>
    </lineage>
</organism>
<keyword evidence="6" id="KW-0325">Glycoprotein</keyword>
<dbReference type="InterPro" id="IPR002889">
    <property type="entry name" value="WSC_carb-bd"/>
</dbReference>
<dbReference type="SMART" id="SM00321">
    <property type="entry name" value="WSC"/>
    <property type="match status" value="2"/>
</dbReference>
<dbReference type="PANTHER" id="PTHR24269">
    <property type="entry name" value="KREMEN PROTEIN"/>
    <property type="match status" value="1"/>
</dbReference>
<reference evidence="10" key="1">
    <citation type="journal article" date="2016" name="Nat. Commun.">
        <title>The Gonium pectorale genome demonstrates co-option of cell cycle regulation during the evolution of multicellularity.</title>
        <authorList>
            <person name="Hanschen E.R."/>
            <person name="Marriage T.N."/>
            <person name="Ferris P.J."/>
            <person name="Hamaji T."/>
            <person name="Toyoda A."/>
            <person name="Fujiyama A."/>
            <person name="Neme R."/>
            <person name="Noguchi H."/>
            <person name="Minakuchi Y."/>
            <person name="Suzuki M."/>
            <person name="Kawai-Toyooka H."/>
            <person name="Smith D.R."/>
            <person name="Sparks H."/>
            <person name="Anderson J."/>
            <person name="Bakaric R."/>
            <person name="Luria V."/>
            <person name="Karger A."/>
            <person name="Kirschner M.W."/>
            <person name="Durand P.M."/>
            <person name="Michod R.E."/>
            <person name="Nozaki H."/>
            <person name="Olson B.J."/>
        </authorList>
    </citation>
    <scope>NUCLEOTIDE SEQUENCE [LARGE SCALE GENOMIC DNA]</scope>
    <source>
        <strain evidence="10">NIES-2863</strain>
    </source>
</reference>
<dbReference type="PANTHER" id="PTHR24269:SF16">
    <property type="entry name" value="PROTEIN SLG1"/>
    <property type="match status" value="1"/>
</dbReference>
<evidence type="ECO:0000256" key="2">
    <source>
        <dbReference type="ARBA" id="ARBA00022692"/>
    </source>
</evidence>
<feature type="domain" description="WSC" evidence="8">
    <location>
        <begin position="245"/>
        <end position="347"/>
    </location>
</feature>
<dbReference type="GO" id="GO:0005886">
    <property type="term" value="C:plasma membrane"/>
    <property type="evidence" value="ECO:0007669"/>
    <property type="project" value="TreeGrafter"/>
</dbReference>
<accession>A0A150G7U6</accession>
<dbReference type="STRING" id="33097.A0A150G7U6"/>
<dbReference type="PROSITE" id="PS51212">
    <property type="entry name" value="WSC"/>
    <property type="match status" value="2"/>
</dbReference>
<evidence type="ECO:0000313" key="9">
    <source>
        <dbReference type="EMBL" id="KXZ45929.1"/>
    </source>
</evidence>
<dbReference type="OrthoDB" id="2019572at2759"/>
<name>A0A150G7U6_GONPE</name>
<dbReference type="InterPro" id="IPR051836">
    <property type="entry name" value="Kremen_rcpt"/>
</dbReference>
<dbReference type="EMBL" id="LSYV01000050">
    <property type="protein sequence ID" value="KXZ45929.1"/>
    <property type="molecule type" value="Genomic_DNA"/>
</dbReference>
<evidence type="ECO:0000256" key="3">
    <source>
        <dbReference type="ARBA" id="ARBA00022729"/>
    </source>
</evidence>
<dbReference type="Pfam" id="PF01822">
    <property type="entry name" value="WSC"/>
    <property type="match status" value="3"/>
</dbReference>
<keyword evidence="2" id="KW-0812">Transmembrane</keyword>
<feature type="region of interest" description="Disordered" evidence="7">
    <location>
        <begin position="78"/>
        <end position="127"/>
    </location>
</feature>
<gene>
    <name evidence="9" type="ORF">GPECTOR_49g513</name>
</gene>
<keyword evidence="3" id="KW-0732">Signal</keyword>
<keyword evidence="10" id="KW-1185">Reference proteome</keyword>
<evidence type="ECO:0000256" key="4">
    <source>
        <dbReference type="ARBA" id="ARBA00022989"/>
    </source>
</evidence>
<feature type="compositionally biased region" description="Pro residues" evidence="7">
    <location>
        <begin position="82"/>
        <end position="126"/>
    </location>
</feature>
<proteinExistence type="predicted"/>
<evidence type="ECO:0000313" key="10">
    <source>
        <dbReference type="Proteomes" id="UP000075714"/>
    </source>
</evidence>
<evidence type="ECO:0000256" key="5">
    <source>
        <dbReference type="ARBA" id="ARBA00023136"/>
    </source>
</evidence>
<dbReference type="AlphaFoldDB" id="A0A150G7U6"/>
<sequence>MAILTWDAFSLSHEYCRSLAAARFFRYFALQHQDQCWGTNDISAYLGRSVPLSHCSLPCPANGTQYCGGTCTSIIFDRGPINAPPSPPRPPSPSPPSPNPPFPAPRPPRPPRPPPPPSPAPPPPKPINLGCFEEPPGGCPSDWNPLVEPERRSMTLLGWDGFAMTPENCRAAAVANYYRYYAVQAGAQCWGTNDLTPYLNRSVALGLCSSYCAGNSSEICGGPCRSVIYDRGPIEMPPVLNYSGPYSYVGCFKDFPDRAGRALVYLLSDMQLYRGGMTPGLCAKLAVHKGYSYFGVQAGSECWGGNDFARATLVYGQDSDGACSTPCAGNSSQTCGGPARNALYSLTAVAPAAPAPEPGFWRIDFNEIRPDPAKPAVPWIHFTDAISDAVMVSARLAGSLGGVSDAGPLSVAYSYHAYGMRMADARVFVDIGERVEAAYVRAGLYDGSNPLLTPEHLVVSASTGAGTYTAEVLHAPLVPGHVLSWALDWDQAAAAATTSTVLATDDGGFDGLWLWQSITREAHVPPAYRRMMAAASQLWVVRAEDLDFCAAGRYRGVYVCNYGGLPPTTRRRQLWDIAVASPEWQSVNASCAEAIRAGEWSVPDATIAVLEKIWRVDLGRSAATFHVISTASTRGWYRVTNLWDAYLRANGITPVGLGTGAFPALDRASGALPLLGTSWAFVDYGYEDANFQKQARELLRQQIYQHGPDLVARRTHFFLLWGNAATGLQLLNEAGIGEAADGRAWWSDCLDSVEVQWAYPCATYGNQPSPLPHIKAAARLRDPEVAPYFDYWYGPSAAPRPLDAEMVMRIMKSSWPDYIPSACQCENMCYRPPI</sequence>
<keyword evidence="4" id="KW-1133">Transmembrane helix</keyword>
<evidence type="ECO:0000259" key="8">
    <source>
        <dbReference type="PROSITE" id="PS51212"/>
    </source>
</evidence>
<comment type="caution">
    <text evidence="9">The sequence shown here is derived from an EMBL/GenBank/DDBJ whole genome shotgun (WGS) entry which is preliminary data.</text>
</comment>
<feature type="domain" description="WSC" evidence="8">
    <location>
        <begin position="125"/>
        <end position="232"/>
    </location>
</feature>
<protein>
    <recommendedName>
        <fullName evidence="8">WSC domain-containing protein</fullName>
    </recommendedName>
</protein>